<feature type="domain" description="Response regulatory" evidence="2">
    <location>
        <begin position="1"/>
        <end position="85"/>
    </location>
</feature>
<reference evidence="5" key="1">
    <citation type="journal article" date="2019" name="Int. J. Syst. Evol. Microbiol.">
        <title>The Global Catalogue of Microorganisms (GCM) 10K type strain sequencing project: providing services to taxonomists for standard genome sequencing and annotation.</title>
        <authorList>
            <consortium name="The Broad Institute Genomics Platform"/>
            <consortium name="The Broad Institute Genome Sequencing Center for Infectious Disease"/>
            <person name="Wu L."/>
            <person name="Ma J."/>
        </authorList>
    </citation>
    <scope>NUCLEOTIDE SEQUENCE [LARGE SCALE GENOMIC DNA]</scope>
    <source>
        <strain evidence="5">JCM 17110</strain>
    </source>
</reference>
<protein>
    <submittedName>
        <fullName evidence="4">EAL domain-containing response regulator</fullName>
    </submittedName>
</protein>
<proteinExistence type="predicted"/>
<dbReference type="Pfam" id="PF00072">
    <property type="entry name" value="Response_reg"/>
    <property type="match status" value="1"/>
</dbReference>
<dbReference type="Gene3D" id="3.20.20.450">
    <property type="entry name" value="EAL domain"/>
    <property type="match status" value="1"/>
</dbReference>
<feature type="modified residue" description="4-aspartylphosphate" evidence="1">
    <location>
        <position position="15"/>
    </location>
</feature>
<feature type="domain" description="EAL" evidence="3">
    <location>
        <begin position="89"/>
        <end position="341"/>
    </location>
</feature>
<dbReference type="PANTHER" id="PTHR33121">
    <property type="entry name" value="CYCLIC DI-GMP PHOSPHODIESTERASE PDEF"/>
    <property type="match status" value="1"/>
</dbReference>
<evidence type="ECO:0000313" key="5">
    <source>
        <dbReference type="Proteomes" id="UP001500795"/>
    </source>
</evidence>
<dbReference type="InterPro" id="IPR050706">
    <property type="entry name" value="Cyclic-di-GMP_PDE-like"/>
</dbReference>
<dbReference type="PROSITE" id="PS50883">
    <property type="entry name" value="EAL"/>
    <property type="match status" value="1"/>
</dbReference>
<evidence type="ECO:0000313" key="4">
    <source>
        <dbReference type="EMBL" id="GAA3537035.1"/>
    </source>
</evidence>
<sequence>MAAFATTQVDLVILDLHLGAQGGIDVLQYLSRVSVKAPILIMSSCDTRTANSVINVGRACNLNMVGFLPKSQTVEELVALVTQFDRVAHPVDDDSLTHALENDQFFLMYQPKIDLRDGGLVSVEALLRWKDPEQGIITPDHFISMAEKSGHIDPITWKVMDMALAQLACWQARGMELTMAINMSAVLLAKPDVSEIVQWLLASHGIAPNKLILELTETAGLHNLMPAQDAITRLRAMGVELSLDDFGTGHASFTQLYQIPFSEIKVDRMFVGRMPEDDHACAIVEAIVGLGKSLGIRVVAEGIERQQQLEQLKGLGCEVGQGYLFGRPMSPGDIEQRFMHG</sequence>
<evidence type="ECO:0000259" key="2">
    <source>
        <dbReference type="PROSITE" id="PS50110"/>
    </source>
</evidence>
<accession>A0ABP6VNI8</accession>
<dbReference type="Pfam" id="PF00563">
    <property type="entry name" value="EAL"/>
    <property type="match status" value="1"/>
</dbReference>
<keyword evidence="1" id="KW-0597">Phosphoprotein</keyword>
<dbReference type="CDD" id="cd01948">
    <property type="entry name" value="EAL"/>
    <property type="match status" value="1"/>
</dbReference>
<dbReference type="PANTHER" id="PTHR33121:SF71">
    <property type="entry name" value="OXYGEN SENSOR PROTEIN DOSP"/>
    <property type="match status" value="1"/>
</dbReference>
<dbReference type="InterPro" id="IPR035919">
    <property type="entry name" value="EAL_sf"/>
</dbReference>
<evidence type="ECO:0000259" key="3">
    <source>
        <dbReference type="PROSITE" id="PS50883"/>
    </source>
</evidence>
<dbReference type="Proteomes" id="UP001500795">
    <property type="component" value="Unassembled WGS sequence"/>
</dbReference>
<dbReference type="PROSITE" id="PS50110">
    <property type="entry name" value="RESPONSE_REGULATORY"/>
    <property type="match status" value="1"/>
</dbReference>
<dbReference type="SMART" id="SM00052">
    <property type="entry name" value="EAL"/>
    <property type="match status" value="1"/>
</dbReference>
<dbReference type="InterPro" id="IPR011006">
    <property type="entry name" value="CheY-like_superfamily"/>
</dbReference>
<dbReference type="InterPro" id="IPR001633">
    <property type="entry name" value="EAL_dom"/>
</dbReference>
<dbReference type="Gene3D" id="3.40.50.2300">
    <property type="match status" value="1"/>
</dbReference>
<keyword evidence="5" id="KW-1185">Reference proteome</keyword>
<dbReference type="EMBL" id="BAABCX010000002">
    <property type="protein sequence ID" value="GAA3537035.1"/>
    <property type="molecule type" value="Genomic_DNA"/>
</dbReference>
<dbReference type="SUPFAM" id="SSF52172">
    <property type="entry name" value="CheY-like"/>
    <property type="match status" value="1"/>
</dbReference>
<evidence type="ECO:0000256" key="1">
    <source>
        <dbReference type="PROSITE-ProRule" id="PRU00169"/>
    </source>
</evidence>
<dbReference type="InterPro" id="IPR001789">
    <property type="entry name" value="Sig_transdc_resp-reg_receiver"/>
</dbReference>
<dbReference type="SUPFAM" id="SSF141868">
    <property type="entry name" value="EAL domain-like"/>
    <property type="match status" value="1"/>
</dbReference>
<name>A0ABP6VNI8_9GAMM</name>
<gene>
    <name evidence="4" type="ORF">GCM10022394_15820</name>
</gene>
<organism evidence="4 5">
    <name type="scientific">Zobellella aerophila</name>
    <dbReference type="NCBI Taxonomy" id="870480"/>
    <lineage>
        <taxon>Bacteria</taxon>
        <taxon>Pseudomonadati</taxon>
        <taxon>Pseudomonadota</taxon>
        <taxon>Gammaproteobacteria</taxon>
        <taxon>Aeromonadales</taxon>
        <taxon>Aeromonadaceae</taxon>
        <taxon>Zobellella</taxon>
    </lineage>
</organism>
<comment type="caution">
    <text evidence="4">The sequence shown here is derived from an EMBL/GenBank/DDBJ whole genome shotgun (WGS) entry which is preliminary data.</text>
</comment>